<evidence type="ECO:0000256" key="2">
    <source>
        <dbReference type="ARBA" id="ARBA00022679"/>
    </source>
</evidence>
<dbReference type="RefSeq" id="WP_041112347.1">
    <property type="nucleotide sequence ID" value="NZ_CP004373.1"/>
</dbReference>
<dbReference type="AlphaFoldDB" id="A0A067Z7C2"/>
<name>A0A067Z7C2_GLUOY</name>
<dbReference type="Gene3D" id="1.20.58.2240">
    <property type="match status" value="1"/>
</dbReference>
<evidence type="ECO:0000256" key="1">
    <source>
        <dbReference type="ARBA" id="ARBA00009156"/>
    </source>
</evidence>
<dbReference type="InterPro" id="IPR000577">
    <property type="entry name" value="Carb_kinase_FGGY"/>
</dbReference>
<dbReference type="CDD" id="cd07782">
    <property type="entry name" value="ASKHA_NBD_FGGY_D-RBK"/>
    <property type="match status" value="1"/>
</dbReference>
<dbReference type="InterPro" id="IPR018484">
    <property type="entry name" value="FGGY_N"/>
</dbReference>
<dbReference type="KEGG" id="goy:GLS_c23010"/>
<dbReference type="InterPro" id="IPR018485">
    <property type="entry name" value="FGGY_C"/>
</dbReference>
<dbReference type="HOGENOM" id="CLU_009281_10_2_5"/>
<dbReference type="GeneID" id="56906528"/>
<dbReference type="PANTHER" id="PTHR43435:SF4">
    <property type="entry name" value="FGGY CARBOHYDRATE KINASE DOMAIN-CONTAINING PROTEIN"/>
    <property type="match status" value="1"/>
</dbReference>
<evidence type="ECO:0000259" key="4">
    <source>
        <dbReference type="Pfam" id="PF00370"/>
    </source>
</evidence>
<dbReference type="GO" id="GO:0005737">
    <property type="term" value="C:cytoplasm"/>
    <property type="evidence" value="ECO:0007669"/>
    <property type="project" value="TreeGrafter"/>
</dbReference>
<dbReference type="InterPro" id="IPR043129">
    <property type="entry name" value="ATPase_NBD"/>
</dbReference>
<dbReference type="EMBL" id="CP004373">
    <property type="protein sequence ID" value="AHK72172.1"/>
    <property type="molecule type" value="Genomic_DNA"/>
</dbReference>
<dbReference type="Gene3D" id="3.30.420.40">
    <property type="match status" value="1"/>
</dbReference>
<feature type="domain" description="Carbohydrate kinase FGGY N-terminal" evidence="4">
    <location>
        <begin position="4"/>
        <end position="260"/>
    </location>
</feature>
<keyword evidence="3 6" id="KW-0418">Kinase</keyword>
<feature type="domain" description="Carbohydrate kinase FGGY C-terminal" evidence="5">
    <location>
        <begin position="281"/>
        <end position="486"/>
    </location>
</feature>
<proteinExistence type="inferred from homology"/>
<dbReference type="InterPro" id="IPR006003">
    <property type="entry name" value="FGGY_RbtK-like"/>
</dbReference>
<evidence type="ECO:0000256" key="3">
    <source>
        <dbReference type="ARBA" id="ARBA00022777"/>
    </source>
</evidence>
<dbReference type="Pfam" id="PF00370">
    <property type="entry name" value="FGGY_N"/>
    <property type="match status" value="1"/>
</dbReference>
<evidence type="ECO:0000259" key="5">
    <source>
        <dbReference type="Pfam" id="PF02782"/>
    </source>
</evidence>
<dbReference type="Pfam" id="PF02782">
    <property type="entry name" value="FGGY_C"/>
    <property type="match status" value="1"/>
</dbReference>
<evidence type="ECO:0000313" key="7">
    <source>
        <dbReference type="Proteomes" id="UP000031656"/>
    </source>
</evidence>
<comment type="similarity">
    <text evidence="1">Belongs to the FGGY kinase family.</text>
</comment>
<protein>
    <submittedName>
        <fullName evidence="6">Putative ribulokinase AraB</fullName>
        <ecNumber evidence="6">2.7.1.47</ecNumber>
    </submittedName>
</protein>
<dbReference type="PANTHER" id="PTHR43435">
    <property type="entry name" value="RIBULOKINASE"/>
    <property type="match status" value="1"/>
</dbReference>
<organism evidence="6 7">
    <name type="scientific">Gluconobacter oxydans DSM 3504</name>
    <dbReference type="NCBI Taxonomy" id="1288313"/>
    <lineage>
        <taxon>Bacteria</taxon>
        <taxon>Pseudomonadati</taxon>
        <taxon>Pseudomonadota</taxon>
        <taxon>Alphaproteobacteria</taxon>
        <taxon>Acetobacterales</taxon>
        <taxon>Acetobacteraceae</taxon>
        <taxon>Gluconobacter</taxon>
    </lineage>
</organism>
<dbReference type="FunFam" id="3.30.420.40:FF:000101">
    <property type="entry name" value="FGGY carbohydrate kinase domain-containing protein"/>
    <property type="match status" value="1"/>
</dbReference>
<dbReference type="PIRSF" id="PIRSF000538">
    <property type="entry name" value="GlpK"/>
    <property type="match status" value="1"/>
</dbReference>
<dbReference type="SUPFAM" id="SSF53067">
    <property type="entry name" value="Actin-like ATPase domain"/>
    <property type="match status" value="2"/>
</dbReference>
<dbReference type="GO" id="GO:0019150">
    <property type="term" value="F:D-ribulokinase activity"/>
    <property type="evidence" value="ECO:0007669"/>
    <property type="project" value="UniProtKB-EC"/>
</dbReference>
<keyword evidence="2 6" id="KW-0808">Transferase</keyword>
<sequence>MDLVLGIDVGTGSARAGLFTLEGLKKASSVRPIQTWTPRPGYAQQSSQDIWAAVCEATRSALEMLDEPGQVIGIGFDATCSLVVVGDDDQGLSVDPDGAPGQDIILWADHRALEETREINSSGQDVLRYVGGTISPEMETPKLLWLKRYLPQVYEQAAHFFDLPDFLTWRATGSLSRSACSTACKWTYLAHENRWNEGYFQSIGLEDLARDGFSRIGNDIRPLGGLVDGCLNAQAAAEMGMPAGIPVGVSAIDAHAGGIGLFGLNTEDSLSDDQLERSISLICGTSSCHMAVSKEARFVPGVWGPYWNAMVPEMWLNEAGQSATGALIDFVISSHTFGSALRQEAKDAGTSVYALLNARIEALERNSLPGTITADLHVLPDFHGNRSPHADPDLTGMISGLRLSDTVDDLARLYLATLQGLAYGTKDIIKALNAQGYRIDTILATGGSTKNPVFLREHANATGCRILLPAEPDSVLLGAAILGAVASGTYTDLRQAMAQMSHAGDEIVPDPRLAAYHAAKCSITHNMLSQQLTWRQQMRDVLEKENTA</sequence>
<dbReference type="GO" id="GO:0019321">
    <property type="term" value="P:pentose metabolic process"/>
    <property type="evidence" value="ECO:0007669"/>
    <property type="project" value="TreeGrafter"/>
</dbReference>
<dbReference type="EC" id="2.7.1.47" evidence="6"/>
<evidence type="ECO:0000313" key="6">
    <source>
        <dbReference type="EMBL" id="AHK72172.1"/>
    </source>
</evidence>
<accession>A0A067Z7C2</accession>
<gene>
    <name evidence="6" type="primary">araB</name>
    <name evidence="6" type="ORF">GLS_c23010</name>
</gene>
<dbReference type="NCBIfam" id="TIGR01315">
    <property type="entry name" value="5C_CHO_kinase"/>
    <property type="match status" value="1"/>
</dbReference>
<reference evidence="6 7" key="1">
    <citation type="journal article" date="2015" name="Appl. Microbiol. Biotechnol.">
        <title>The consequence of an additional NADH dehydrogenase paralog on the growth of Gluconobacter oxydans DSM3504.</title>
        <authorList>
            <person name="Kostner D."/>
            <person name="Luchterhand B."/>
            <person name="Junker A."/>
            <person name="Volland S."/>
            <person name="Daniel R."/>
            <person name="Buchs J."/>
            <person name="Liebl W."/>
            <person name="Ehrenreich A."/>
        </authorList>
    </citation>
    <scope>NUCLEOTIDE SEQUENCE [LARGE SCALE GENOMIC DNA]</scope>
    <source>
        <strain evidence="6">DSM 3504</strain>
    </source>
</reference>
<dbReference type="Proteomes" id="UP000031656">
    <property type="component" value="Chromosome"/>
</dbReference>